<protein>
    <recommendedName>
        <fullName evidence="2">USP domain-containing protein</fullName>
    </recommendedName>
</protein>
<dbReference type="EMBL" id="ML976041">
    <property type="protein sequence ID" value="KAF1941907.1"/>
    <property type="molecule type" value="Genomic_DNA"/>
</dbReference>
<evidence type="ECO:0000313" key="4">
    <source>
        <dbReference type="Proteomes" id="UP000800038"/>
    </source>
</evidence>
<proteinExistence type="predicted"/>
<dbReference type="Proteomes" id="UP000800038">
    <property type="component" value="Unassembled WGS sequence"/>
</dbReference>
<dbReference type="OrthoDB" id="420187at2759"/>
<dbReference type="InterPro" id="IPR038765">
    <property type="entry name" value="Papain-like_cys_pep_sf"/>
</dbReference>
<dbReference type="GO" id="GO:0005634">
    <property type="term" value="C:nucleus"/>
    <property type="evidence" value="ECO:0007669"/>
    <property type="project" value="TreeGrafter"/>
</dbReference>
<sequence length="2448" mass="278857">MSARDHDLLQPVAGDQPATSVPASPPRRDSIEDADASFTRKRPRLHSGSNSLRAMSTDPEPPVEMTIRPHPPSSPVPAGDEDHGNADTFLEDALPAPAMSPIVIPSSDDEAGSPPVMIIDDDDDAPVGFAVQLDAEDHFHRFPYAHIGNYSTVIRELTHHIQGPDNVIDADYFASLSRWLADLPDPSTDLPAFYANKAVFWDEFAILVNKVLLRRTAFGHHFDDVQAEDMFYRFLSAYVRLCSALLFADVHQLSQPRTDALYLPPLLSHKHLRYLHTILRPEKAPVFHMLHREHGVDQRDMAKRLQKDFLVADGAQNLLRLAEEAFQQVPMNMQNHIAIFAAPIFGSLGWSIHHNPSRHSFHDRSEYCRRVLLFLEKYMEDLSNLSRTTDSGIARDLIQLFSTLLCELCHWDKNIESRLLSKSLDFRDPSPTTCATAEVANQDEYRRDPESFPALVANAWKFKLLRTYLTKGKMELRVMSIAMMDLALVEIWKQYNEIDPTCRHPVMQYLADFLLRGQVVDYIISVDSHPQLIARSGNIVGFLVVTHRWSDGQADAIWNTVATNPDPRVVAATMTMLRGVINLMGSSDHLYLCTKLHDLPIQSYTMDILRFLRELSTKIVERSTSADYSARDASARPWNVCIRMIRDTALERDADKDMLDLHNEANDQLRCLTNVVPQHERHTIYRDCAQHISDHSKKATGSVRVICTLAAPLHSGDGFFFQQNQDVARQILEELPWLIDTEITAEPCPYQILALQYRLELLAFLICRAGPAIPIELYQTLWDHTVGIHAISNDARNLAWAQLLHTIKLVPDNDYCKQLVSSYLLQMAPGLYTPGMFEFVATYNFPTIRQLVTTEKGEETVLQIPGADILWSMVLSSPEGTIEDDAARLLAARYVEINEMEGITLADVEAAHVALVEKCMQEMRSACKVLRKKSPDSADLTAMDTSISDTTVQEHEGRCRRIILFQRLLLEHIRRKPEFNRGRRADSKVDETDVPYGDAITIRYQCGNDRQTVMMAADHTVDDLYRRLCHASGYTKINLFAKGQRLDVTVKATQKLSDTDFGGQLLVQRAEGAEVTRPISDLVAGSSVFESTVVKYFDELFSLMDSGDTTSQLLFDYLSFFPARNTFADSVMTGEARSEGLFPPGKFFQARYAAQALQSRLREQIRNSTLDEKFLANAIRHLDEALLNPILIRETISNFQELQLAAVLVSVLLEFLRERPTSDTSATYFSDGARLADRLVTILSVTLETNEDATVVQDSYAVILEASLHSRAIWEAFVKNPVVPHLHQTLLLSDERQSLREHIAKKIASVCGGDLPSTCPVTKGEIAARFWSIISVVLSQSVRHPGQSQQLFEIAEHVFRANDEHDRNEDALRSSLALWSDLLMRHQHREFVGRDETDYVVLGFTKLLLCCILSIKSFKKPINAGTLMELIFKKYIFAKSSIAEDELATIPILETRTRHELYELMLALADDSNTYNTLLQLADEVEIEDYEPVLSGISVDRSMEIRSSTGYVGLYNPRAICYANSLLSQLFMNLNFRKFVLGLELQEASGSQKLLLETQRLFTNMQHSLRKYTDPRGFAACVKNVDLMPIDISVQMDADEFYNSLFDQWERQLITEEHKQKFRSFYGGQTLNQIKSKECEHVSERAESFFAVQCDVLGKSTLQESLQAFVRGDVMEGDNKYKCESCGGKYVDAVKRTCFKEVPDNLIFHLKRFEFDLIDYSRRKIYDHFEFPSSIDMNAYHVDHLSDPSKPQKEDMFDLVGVLVHTGTCEHGHYYSYIRERPCPTGSTAPTWVEFDDSNVGPFDPADIAYRAFGGLTDDSYNRVPKQYSAYMLFYQRRTAIEEDQRQWVTSTNGQTLKVPMPPVLEREVDLNNELFVKEYCQFDPNHSKFVRQLHAMSRTINHGSCSEDHVQETCSLHIVLTHLGHIVWRHTTSDIFTETLLQLRRLVLPCSMCCNIVLKYLAAEEYVLHNLLLRCPHAKVRAQIRSFFIDCLKSLREKDPALYGIEATDNEMDLDSSVPMEGTLTTVTVRLRSLADETHMGLRGWDDFYSTLIQMVEMGHVETAALLNHEFLDFCLKLLCMHVHKRFQEELQDLWRVVLKRTGIYNKMIGFVSALLSRMDTGLPVITQDQSNDRQATLDRDRMRFPLTQRERQMLFYWDVDLKAIAVLDKLLELFDQTKVDYFYPGDIVKSMLGWTDPQPQLNLVRTINEGVALDPDLCDRYIRAGLSFCEASPVLENVSKVVNAVSKAISSTSRAEDERSPGGMAVLEFFAGLLKAENEALFQQTTKKRHLFHHYVMVKSRAYATPLLLHPLESVRTGVQTLIRELYGSPEGWGSEMMQMKWKTLRDLVDDLMRRIIFEKDAGMLRSHLTPLVTTCQYLVQQLRLLDQDEKDQNDATRIYQWDNEIETRLRSWPLDNDDDDAALSTGDAYDESDFGESDADELLDV</sequence>
<name>A0A6A5SY54_9PLEO</name>
<dbReference type="Pfam" id="PF12030">
    <property type="entry name" value="DUF3517"/>
    <property type="match status" value="1"/>
</dbReference>
<dbReference type="Gene3D" id="3.90.70.10">
    <property type="entry name" value="Cysteine proteinases"/>
    <property type="match status" value="1"/>
</dbReference>
<evidence type="ECO:0000313" key="3">
    <source>
        <dbReference type="EMBL" id="KAF1941907.1"/>
    </source>
</evidence>
<organism evidence="3 4">
    <name type="scientific">Clathrospora elynae</name>
    <dbReference type="NCBI Taxonomy" id="706981"/>
    <lineage>
        <taxon>Eukaryota</taxon>
        <taxon>Fungi</taxon>
        <taxon>Dikarya</taxon>
        <taxon>Ascomycota</taxon>
        <taxon>Pezizomycotina</taxon>
        <taxon>Dothideomycetes</taxon>
        <taxon>Pleosporomycetidae</taxon>
        <taxon>Pleosporales</taxon>
        <taxon>Diademaceae</taxon>
        <taxon>Clathrospora</taxon>
    </lineage>
</organism>
<dbReference type="InterPro" id="IPR050164">
    <property type="entry name" value="Peptidase_C19"/>
</dbReference>
<dbReference type="PANTHER" id="PTHR24006">
    <property type="entry name" value="UBIQUITIN CARBOXYL-TERMINAL HYDROLASE"/>
    <property type="match status" value="1"/>
</dbReference>
<feature type="domain" description="USP" evidence="2">
    <location>
        <begin position="1512"/>
        <end position="1838"/>
    </location>
</feature>
<accession>A0A6A5SY54</accession>
<dbReference type="GO" id="GO:0005829">
    <property type="term" value="C:cytosol"/>
    <property type="evidence" value="ECO:0007669"/>
    <property type="project" value="TreeGrafter"/>
</dbReference>
<dbReference type="InterPro" id="IPR028889">
    <property type="entry name" value="USP"/>
</dbReference>
<evidence type="ECO:0000256" key="1">
    <source>
        <dbReference type="SAM" id="MobiDB-lite"/>
    </source>
</evidence>
<dbReference type="InterPro" id="IPR001394">
    <property type="entry name" value="Peptidase_C19_UCH"/>
</dbReference>
<dbReference type="GO" id="GO:0004843">
    <property type="term" value="F:cysteine-type deubiquitinase activity"/>
    <property type="evidence" value="ECO:0007669"/>
    <property type="project" value="InterPro"/>
</dbReference>
<feature type="region of interest" description="Disordered" evidence="1">
    <location>
        <begin position="2415"/>
        <end position="2448"/>
    </location>
</feature>
<dbReference type="InterPro" id="IPR018200">
    <property type="entry name" value="USP_CS"/>
</dbReference>
<dbReference type="SUPFAM" id="SSF54001">
    <property type="entry name" value="Cysteine proteinases"/>
    <property type="match status" value="1"/>
</dbReference>
<feature type="compositionally biased region" description="Acidic residues" evidence="1">
    <location>
        <begin position="2431"/>
        <end position="2448"/>
    </location>
</feature>
<dbReference type="PROSITE" id="PS50235">
    <property type="entry name" value="USP_3"/>
    <property type="match status" value="1"/>
</dbReference>
<dbReference type="PROSITE" id="PS00973">
    <property type="entry name" value="USP_2"/>
    <property type="match status" value="1"/>
</dbReference>
<evidence type="ECO:0000259" key="2">
    <source>
        <dbReference type="PROSITE" id="PS50235"/>
    </source>
</evidence>
<keyword evidence="4" id="KW-1185">Reference proteome</keyword>
<dbReference type="PANTHER" id="PTHR24006:SF925">
    <property type="entry name" value="UBIQUITINYL HYDROLASE 1"/>
    <property type="match status" value="1"/>
</dbReference>
<dbReference type="FunFam" id="3.90.70.10:FF:000022">
    <property type="entry name" value="Ubiquitin carboxyl-terminal hydrolase 24"/>
    <property type="match status" value="1"/>
</dbReference>
<dbReference type="GO" id="GO:0016579">
    <property type="term" value="P:protein deubiquitination"/>
    <property type="evidence" value="ECO:0007669"/>
    <property type="project" value="InterPro"/>
</dbReference>
<dbReference type="Pfam" id="PF00443">
    <property type="entry name" value="UCH"/>
    <property type="match status" value="1"/>
</dbReference>
<dbReference type="InterPro" id="IPR021905">
    <property type="entry name" value="DUF3517"/>
</dbReference>
<feature type="region of interest" description="Disordered" evidence="1">
    <location>
        <begin position="1"/>
        <end position="87"/>
    </location>
</feature>
<gene>
    <name evidence="3" type="ORF">EJ02DRAFT_454745</name>
</gene>
<reference evidence="3" key="1">
    <citation type="journal article" date="2020" name="Stud. Mycol.">
        <title>101 Dothideomycetes genomes: a test case for predicting lifestyles and emergence of pathogens.</title>
        <authorList>
            <person name="Haridas S."/>
            <person name="Albert R."/>
            <person name="Binder M."/>
            <person name="Bloem J."/>
            <person name="Labutti K."/>
            <person name="Salamov A."/>
            <person name="Andreopoulos B."/>
            <person name="Baker S."/>
            <person name="Barry K."/>
            <person name="Bills G."/>
            <person name="Bluhm B."/>
            <person name="Cannon C."/>
            <person name="Castanera R."/>
            <person name="Culley D."/>
            <person name="Daum C."/>
            <person name="Ezra D."/>
            <person name="Gonzalez J."/>
            <person name="Henrissat B."/>
            <person name="Kuo A."/>
            <person name="Liang C."/>
            <person name="Lipzen A."/>
            <person name="Lutzoni F."/>
            <person name="Magnuson J."/>
            <person name="Mondo S."/>
            <person name="Nolan M."/>
            <person name="Ohm R."/>
            <person name="Pangilinan J."/>
            <person name="Park H.-J."/>
            <person name="Ramirez L."/>
            <person name="Alfaro M."/>
            <person name="Sun H."/>
            <person name="Tritt A."/>
            <person name="Yoshinaga Y."/>
            <person name="Zwiers L.-H."/>
            <person name="Turgeon B."/>
            <person name="Goodwin S."/>
            <person name="Spatafora J."/>
            <person name="Crous P."/>
            <person name="Grigoriev I."/>
        </authorList>
    </citation>
    <scope>NUCLEOTIDE SEQUENCE</scope>
    <source>
        <strain evidence="3">CBS 161.51</strain>
    </source>
</reference>